<feature type="compositionally biased region" description="Polar residues" evidence="1">
    <location>
        <begin position="102"/>
        <end position="117"/>
    </location>
</feature>
<dbReference type="PANTHER" id="PTHR21224">
    <property type="entry name" value="INTEGRATOR COMPLEX SUBUNIT 1"/>
    <property type="match status" value="1"/>
</dbReference>
<evidence type="ECO:0000313" key="3">
    <source>
        <dbReference type="Proteomes" id="UP000748756"/>
    </source>
</evidence>
<evidence type="ECO:0000256" key="1">
    <source>
        <dbReference type="SAM" id="MobiDB-lite"/>
    </source>
</evidence>
<evidence type="ECO:0000313" key="2">
    <source>
        <dbReference type="EMBL" id="KAF9150107.1"/>
    </source>
</evidence>
<dbReference type="GO" id="GO:0034474">
    <property type="term" value="P:U2 snRNA 3'-end processing"/>
    <property type="evidence" value="ECO:0007669"/>
    <property type="project" value="InterPro"/>
</dbReference>
<accession>A0A9P5S003</accession>
<dbReference type="PANTHER" id="PTHR21224:SF1">
    <property type="entry name" value="INTEGRATOR COMPLEX SUBUNIT 1"/>
    <property type="match status" value="1"/>
</dbReference>
<dbReference type="GO" id="GO:0032039">
    <property type="term" value="C:integrator complex"/>
    <property type="evidence" value="ECO:0007669"/>
    <property type="project" value="InterPro"/>
</dbReference>
<feature type="region of interest" description="Disordered" evidence="1">
    <location>
        <begin position="1"/>
        <end position="118"/>
    </location>
</feature>
<dbReference type="EMBL" id="JAAAUQ010000453">
    <property type="protein sequence ID" value="KAF9150107.1"/>
    <property type="molecule type" value="Genomic_DNA"/>
</dbReference>
<protein>
    <submittedName>
        <fullName evidence="2">Integrator complex subunit 1</fullName>
    </submittedName>
</protein>
<sequence length="1424" mass="157889">MSKDPRKVKPDRSLPDLIPLGRAPTRPLKSSTKLESGTTHSAPFDSSHSTPEALNDGVTMPPQKRVRMGSSSAGVSNSAPSTPPRVKTEESTLKSALKKAPSQATTPTYPHQPQQARPKTLWALTRSVKLDPETSVANPRQVDEEVRKTFTQTSWQEPPPLQHIKAAIQYLKFNALKPDSVITTGFLRLGVAFPELIRDSTISAMLITMLRPEFTHAFKVRTNGAVVFLACALLHIGWDEIEDWPTDFVMAYVEDALGERSWCAHVDTQSFVSNVLTAFWTGDPADDTAEEKFDPVRLDEKANTAAVLETIDLSQYTDSLTLRKRYKDPETRSNVKYITMQTMWEHIPNTMSSGAVDTSVRSLIKVMMATCRWSEVRRKAMGCMEFWLGSFMKHAKTLLRLILRQMCAQETLSQEDLESWTMLLDFRYKGRTHQVEAVKEEIRNALQGPTGQELIRAGLTHIVDTEMNPNELKNPYHLDLMDQFLLSLQDSPGVEFGQLIQGCVVDAALHMLGSTVSPPLAPVVLVVKRWIRHLGKRIMGWNKDIVFGLLKDSPHLAKLVQKQEQHQHLHIPPGGRNIPTMWLQMLTEIICNVLMATAIDAREADDIKVCKFQIGEAHAFALRWFQSISSNSGTNDSSDDGELCAMPFGYVPKEGLRICIARLLFLDPPPSYTMDTTSQEFDAGLIQKVAEHGLPLMETGLMALLEINLPPKMLLLVVGDYVSRAADLSRFYPEACIVKNPDVVVKLFHLTRFTESQNSQVLKLAADIPLAWTREFWSCCIVIVMLASCNPRILALVVWDSMPVIRTLLEMCISQHYTFPPPNYSSHSDPSSERLLRLAILADQDDTNRVLAWEKEALIIQGQWSEAHGANPLKVEESEYAGWLMRLDYGPSQPARSPPSDILQQLRGLNDRFGLGMKLAASREPDYLGRMVGTHDDAPWVDRLLREVPEIMNALPASTLCARYCRSIKSNANADTENVTMTAKAKAIAAEVRLADANVKKKLLGYLETVMQGRPGEPTQNFQQVRGIFEYFLVRLSPVTESSTTTTAGSSTSAAGTGTAIEETKLAMDALFQGELRWPDVLAQTVALSPNTGFLWNTLQWIKTFVMFENDVHWIGSCLDFLLKVEGGAEGDSALEQSLLTIASVLTRRLLVFDWLASERKLVFQRLVDRVQSYFTKQDSVMEDASLGSSSKGVDRTSSAALRALTSSKVQVELSGGAMLSTFPEILRLALLVMAVSDLPKQGVSTWSRLFQDSIQTHPGQPKRLLNGSALLHCTNNPPPLSPIANDIQFRLRIVQGSKDPEVVRIALDGLNLVQTIELCKDAFGLDLTVAQLVHAALLGALESEAGLSVPVHLESSTGRQLMVLLKYYADQGGESSLKALEAVKVRFGSGSGSSPVMTKSPTVDRSRRSHAAVLPDFFQLAST</sequence>
<name>A0A9P5S003_9FUNG</name>
<gene>
    <name evidence="2" type="primary">INTS1</name>
    <name evidence="2" type="ORF">BG015_008089</name>
</gene>
<dbReference type="InterPro" id="IPR038902">
    <property type="entry name" value="INTS1"/>
</dbReference>
<reference evidence="2" key="1">
    <citation type="journal article" date="2020" name="Fungal Divers.">
        <title>Resolving the Mortierellaceae phylogeny through synthesis of multi-gene phylogenetics and phylogenomics.</title>
        <authorList>
            <person name="Vandepol N."/>
            <person name="Liber J."/>
            <person name="Desiro A."/>
            <person name="Na H."/>
            <person name="Kennedy M."/>
            <person name="Barry K."/>
            <person name="Grigoriev I.V."/>
            <person name="Miller A.N."/>
            <person name="O'Donnell K."/>
            <person name="Stajich J.E."/>
            <person name="Bonito G."/>
        </authorList>
    </citation>
    <scope>NUCLEOTIDE SEQUENCE</scope>
    <source>
        <strain evidence="2">NRRL 6426</strain>
    </source>
</reference>
<proteinExistence type="predicted"/>
<organism evidence="2 3">
    <name type="scientific">Linnemannia schmuckeri</name>
    <dbReference type="NCBI Taxonomy" id="64567"/>
    <lineage>
        <taxon>Eukaryota</taxon>
        <taxon>Fungi</taxon>
        <taxon>Fungi incertae sedis</taxon>
        <taxon>Mucoromycota</taxon>
        <taxon>Mortierellomycotina</taxon>
        <taxon>Mortierellomycetes</taxon>
        <taxon>Mortierellales</taxon>
        <taxon>Mortierellaceae</taxon>
        <taxon>Linnemannia</taxon>
    </lineage>
</organism>
<comment type="caution">
    <text evidence="2">The sequence shown here is derived from an EMBL/GenBank/DDBJ whole genome shotgun (WGS) entry which is preliminary data.</text>
</comment>
<keyword evidence="3" id="KW-1185">Reference proteome</keyword>
<feature type="compositionally biased region" description="Basic and acidic residues" evidence="1">
    <location>
        <begin position="1"/>
        <end position="14"/>
    </location>
</feature>
<feature type="compositionally biased region" description="Low complexity" evidence="1">
    <location>
        <begin position="69"/>
        <end position="80"/>
    </location>
</feature>
<feature type="compositionally biased region" description="Polar residues" evidence="1">
    <location>
        <begin position="28"/>
        <end position="52"/>
    </location>
</feature>
<dbReference type="Proteomes" id="UP000748756">
    <property type="component" value="Unassembled WGS sequence"/>
</dbReference>
<dbReference type="OrthoDB" id="19938at2759"/>